<dbReference type="GO" id="GO:0016925">
    <property type="term" value="P:protein sumoylation"/>
    <property type="evidence" value="ECO:0007669"/>
    <property type="project" value="TreeGrafter"/>
</dbReference>
<feature type="compositionally biased region" description="Polar residues" evidence="11">
    <location>
        <begin position="1"/>
        <end position="11"/>
    </location>
</feature>
<dbReference type="InterPro" id="IPR013083">
    <property type="entry name" value="Znf_RING/FYVE/PHD"/>
</dbReference>
<comment type="similarity">
    <text evidence="3">Belongs to the NSE2 family.</text>
</comment>
<feature type="compositionally biased region" description="Basic and acidic residues" evidence="11">
    <location>
        <begin position="394"/>
        <end position="405"/>
    </location>
</feature>
<dbReference type="EMBL" id="MU865918">
    <property type="protein sequence ID" value="KAK4454031.1"/>
    <property type="molecule type" value="Genomic_DNA"/>
</dbReference>
<feature type="compositionally biased region" description="Acidic residues" evidence="11">
    <location>
        <begin position="371"/>
        <end position="382"/>
    </location>
</feature>
<evidence type="ECO:0000256" key="3">
    <source>
        <dbReference type="ARBA" id="ARBA00008212"/>
    </source>
</evidence>
<comment type="pathway">
    <text evidence="2">Protein modification; protein sumoylation.</text>
</comment>
<dbReference type="Pfam" id="PF11789">
    <property type="entry name" value="zf-Nse"/>
    <property type="match status" value="1"/>
</dbReference>
<dbReference type="GO" id="GO:0005634">
    <property type="term" value="C:nucleus"/>
    <property type="evidence" value="ECO:0007669"/>
    <property type="project" value="UniProtKB-SubCell"/>
</dbReference>
<evidence type="ECO:0000256" key="2">
    <source>
        <dbReference type="ARBA" id="ARBA00004718"/>
    </source>
</evidence>
<reference evidence="13" key="2">
    <citation type="submission" date="2023-05" db="EMBL/GenBank/DDBJ databases">
        <authorList>
            <consortium name="Lawrence Berkeley National Laboratory"/>
            <person name="Steindorff A."/>
            <person name="Hensen N."/>
            <person name="Bonometti L."/>
            <person name="Westerberg I."/>
            <person name="Brannstrom I.O."/>
            <person name="Guillou S."/>
            <person name="Cros-Aarteil S."/>
            <person name="Calhoun S."/>
            <person name="Haridas S."/>
            <person name="Kuo A."/>
            <person name="Mondo S."/>
            <person name="Pangilinan J."/>
            <person name="Riley R."/>
            <person name="Labutti K."/>
            <person name="Andreopoulos B."/>
            <person name="Lipzen A."/>
            <person name="Chen C."/>
            <person name="Yanf M."/>
            <person name="Daum C."/>
            <person name="Ng V."/>
            <person name="Clum A."/>
            <person name="Ohm R."/>
            <person name="Martin F."/>
            <person name="Silar P."/>
            <person name="Natvig D."/>
            <person name="Lalanne C."/>
            <person name="Gautier V."/>
            <person name="Ament-Velasquez S.L."/>
            <person name="Kruys A."/>
            <person name="Hutchinson M.I."/>
            <person name="Powell A.J."/>
            <person name="Barry K."/>
            <person name="Miller A.N."/>
            <person name="Grigoriev I.V."/>
            <person name="Debuchy R."/>
            <person name="Gladieux P."/>
            <person name="Thoren M.H."/>
            <person name="Johannesson H."/>
        </authorList>
    </citation>
    <scope>NUCLEOTIDE SEQUENCE</scope>
    <source>
        <strain evidence="13">PSN243</strain>
    </source>
</reference>
<evidence type="ECO:0000256" key="1">
    <source>
        <dbReference type="ARBA" id="ARBA00004123"/>
    </source>
</evidence>
<feature type="compositionally biased region" description="Acidic residues" evidence="11">
    <location>
        <begin position="184"/>
        <end position="204"/>
    </location>
</feature>
<keyword evidence="14" id="KW-1185">Reference proteome</keyword>
<feature type="region of interest" description="Disordered" evidence="11">
    <location>
        <begin position="365"/>
        <end position="415"/>
    </location>
</feature>
<dbReference type="PANTHER" id="PTHR21330">
    <property type="entry name" value="E3 SUMO-PROTEIN LIGASE NSE2"/>
    <property type="match status" value="1"/>
</dbReference>
<protein>
    <submittedName>
        <fullName evidence="13">Zinc-finger of the MIZ type in Nse subunit-domain-containing protein</fullName>
    </submittedName>
</protein>
<dbReference type="GO" id="GO:0000724">
    <property type="term" value="P:double-strand break repair via homologous recombination"/>
    <property type="evidence" value="ECO:0007669"/>
    <property type="project" value="InterPro"/>
</dbReference>
<dbReference type="GO" id="GO:0030915">
    <property type="term" value="C:Smc5-Smc6 complex"/>
    <property type="evidence" value="ECO:0007669"/>
    <property type="project" value="InterPro"/>
</dbReference>
<dbReference type="AlphaFoldDB" id="A0AAV9GZW1"/>
<evidence type="ECO:0000256" key="8">
    <source>
        <dbReference type="ARBA" id="ARBA00022833"/>
    </source>
</evidence>
<evidence type="ECO:0000313" key="13">
    <source>
        <dbReference type="EMBL" id="KAK4454031.1"/>
    </source>
</evidence>
<feature type="compositionally biased region" description="Acidic residues" evidence="11">
    <location>
        <begin position="406"/>
        <end position="415"/>
    </location>
</feature>
<dbReference type="PROSITE" id="PS51044">
    <property type="entry name" value="ZF_SP_RING"/>
    <property type="match status" value="1"/>
</dbReference>
<feature type="region of interest" description="Disordered" evidence="11">
    <location>
        <begin position="150"/>
        <end position="208"/>
    </location>
</feature>
<accession>A0AAV9GZW1</accession>
<dbReference type="Proteomes" id="UP001321760">
    <property type="component" value="Unassembled WGS sequence"/>
</dbReference>
<evidence type="ECO:0000259" key="12">
    <source>
        <dbReference type="PROSITE" id="PS51044"/>
    </source>
</evidence>
<sequence>MAPSRLLQSGTRRPRPEAAEDGTTTTELPPYEPPAQVLSEFAKRDFGSVASNNESQGYQHHLNKSIEYLRNAVGSINEHLVTQRANLARLQERSASKGKKSDLELQLEQDIPELEAAVAELTNKSEAALRQVLDYRAELEDENKVLESVLEQASKQQPRVVEVAKPKPERRSRGGEGSQAGIGIDDDENDDDEAEDEEMPDAQDETPLQGLPELLKLQREAAADEYAALTLHQRYAANNEYIAFKQTWHSALHPDEDVPLADPSTWFDEEGRPTWHTAPQADEDEELVVERVIVDLKCQLSLVLMTEPYSNRKCKHTFQKDAILEFLRQNRGRVKCPVCSTEIRNEDLYLDEAFQRRVKRHLEAERREREEAENDDEDDDVADSSVIPGMARNIKRERGQSRRVGDDEDMISESE</sequence>
<dbReference type="PANTHER" id="PTHR21330:SF1">
    <property type="entry name" value="E3 SUMO-PROTEIN LIGASE NSE2"/>
    <property type="match status" value="1"/>
</dbReference>
<keyword evidence="9" id="KW-0539">Nucleus</keyword>
<keyword evidence="8" id="KW-0862">Zinc</keyword>
<organism evidence="13 14">
    <name type="scientific">Podospora aff. communis PSN243</name>
    <dbReference type="NCBI Taxonomy" id="3040156"/>
    <lineage>
        <taxon>Eukaryota</taxon>
        <taxon>Fungi</taxon>
        <taxon>Dikarya</taxon>
        <taxon>Ascomycota</taxon>
        <taxon>Pezizomycotina</taxon>
        <taxon>Sordariomycetes</taxon>
        <taxon>Sordariomycetidae</taxon>
        <taxon>Sordariales</taxon>
        <taxon>Podosporaceae</taxon>
        <taxon>Podospora</taxon>
    </lineage>
</organism>
<evidence type="ECO:0000256" key="4">
    <source>
        <dbReference type="ARBA" id="ARBA00022679"/>
    </source>
</evidence>
<feature type="compositionally biased region" description="Basic and acidic residues" evidence="11">
    <location>
        <begin position="162"/>
        <end position="174"/>
    </location>
</feature>
<dbReference type="Gene3D" id="3.30.40.10">
    <property type="entry name" value="Zinc/RING finger domain, C3HC4 (zinc finger)"/>
    <property type="match status" value="1"/>
</dbReference>
<comment type="caution">
    <text evidence="13">The sequence shown here is derived from an EMBL/GenBank/DDBJ whole genome shotgun (WGS) entry which is preliminary data.</text>
</comment>
<feature type="region of interest" description="Disordered" evidence="11">
    <location>
        <begin position="1"/>
        <end position="33"/>
    </location>
</feature>
<feature type="domain" description="SP-RING-type" evidence="12">
    <location>
        <begin position="283"/>
        <end position="363"/>
    </location>
</feature>
<evidence type="ECO:0000256" key="6">
    <source>
        <dbReference type="ARBA" id="ARBA00022771"/>
    </source>
</evidence>
<evidence type="ECO:0000256" key="7">
    <source>
        <dbReference type="ARBA" id="ARBA00022786"/>
    </source>
</evidence>
<dbReference type="InterPro" id="IPR004181">
    <property type="entry name" value="Znf_MIZ"/>
</dbReference>
<keyword evidence="6 10" id="KW-0863">Zinc-finger</keyword>
<keyword evidence="7" id="KW-0833">Ubl conjugation pathway</keyword>
<reference evidence="13" key="1">
    <citation type="journal article" date="2023" name="Mol. Phylogenet. Evol.">
        <title>Genome-scale phylogeny and comparative genomics of the fungal order Sordariales.</title>
        <authorList>
            <person name="Hensen N."/>
            <person name="Bonometti L."/>
            <person name="Westerberg I."/>
            <person name="Brannstrom I.O."/>
            <person name="Guillou S."/>
            <person name="Cros-Aarteil S."/>
            <person name="Calhoun S."/>
            <person name="Haridas S."/>
            <person name="Kuo A."/>
            <person name="Mondo S."/>
            <person name="Pangilinan J."/>
            <person name="Riley R."/>
            <person name="LaButti K."/>
            <person name="Andreopoulos B."/>
            <person name="Lipzen A."/>
            <person name="Chen C."/>
            <person name="Yan M."/>
            <person name="Daum C."/>
            <person name="Ng V."/>
            <person name="Clum A."/>
            <person name="Steindorff A."/>
            <person name="Ohm R.A."/>
            <person name="Martin F."/>
            <person name="Silar P."/>
            <person name="Natvig D.O."/>
            <person name="Lalanne C."/>
            <person name="Gautier V."/>
            <person name="Ament-Velasquez S.L."/>
            <person name="Kruys A."/>
            <person name="Hutchinson M.I."/>
            <person name="Powell A.J."/>
            <person name="Barry K."/>
            <person name="Miller A.N."/>
            <person name="Grigoriev I.V."/>
            <person name="Debuchy R."/>
            <person name="Gladieux P."/>
            <person name="Hiltunen Thoren M."/>
            <person name="Johannesson H."/>
        </authorList>
    </citation>
    <scope>NUCLEOTIDE SEQUENCE</scope>
    <source>
        <strain evidence="13">PSN243</strain>
    </source>
</reference>
<proteinExistence type="inferred from homology"/>
<dbReference type="SUPFAM" id="SSF57850">
    <property type="entry name" value="RING/U-box"/>
    <property type="match status" value="1"/>
</dbReference>
<evidence type="ECO:0000256" key="5">
    <source>
        <dbReference type="ARBA" id="ARBA00022723"/>
    </source>
</evidence>
<dbReference type="GO" id="GO:0061665">
    <property type="term" value="F:SUMO ligase activity"/>
    <property type="evidence" value="ECO:0007669"/>
    <property type="project" value="TreeGrafter"/>
</dbReference>
<name>A0AAV9GZW1_9PEZI</name>
<evidence type="ECO:0000256" key="10">
    <source>
        <dbReference type="PROSITE-ProRule" id="PRU00452"/>
    </source>
</evidence>
<evidence type="ECO:0000256" key="9">
    <source>
        <dbReference type="ARBA" id="ARBA00023242"/>
    </source>
</evidence>
<dbReference type="GO" id="GO:0008270">
    <property type="term" value="F:zinc ion binding"/>
    <property type="evidence" value="ECO:0007669"/>
    <property type="project" value="UniProtKB-KW"/>
</dbReference>
<dbReference type="InterPro" id="IPR026846">
    <property type="entry name" value="Nse2(Mms21)"/>
</dbReference>
<evidence type="ECO:0000313" key="14">
    <source>
        <dbReference type="Proteomes" id="UP001321760"/>
    </source>
</evidence>
<gene>
    <name evidence="13" type="ORF">QBC34DRAFT_175976</name>
</gene>
<comment type="subcellular location">
    <subcellularLocation>
        <location evidence="1">Nucleus</location>
    </subcellularLocation>
</comment>
<dbReference type="CDD" id="cd16651">
    <property type="entry name" value="SPL-RING_NSE2"/>
    <property type="match status" value="1"/>
</dbReference>
<keyword evidence="4" id="KW-0808">Transferase</keyword>
<evidence type="ECO:0000256" key="11">
    <source>
        <dbReference type="SAM" id="MobiDB-lite"/>
    </source>
</evidence>
<keyword evidence="5" id="KW-0479">Metal-binding</keyword>